<evidence type="ECO:0000259" key="1">
    <source>
        <dbReference type="Pfam" id="PF06985"/>
    </source>
</evidence>
<protein>
    <recommendedName>
        <fullName evidence="1">Heterokaryon incompatibility domain-containing protein</fullName>
    </recommendedName>
</protein>
<sequence length="621" mass="70567">MYAIAKEQPHSYVRISINSDNIFAGDTLEQVSIFNTLLVQVGPDGILHDDREDDEDFLSYPPQLVLAIQNHGQNIQIERFQIGCYPTDPDLRSSANFSIARNWLHHCRHEHTECRFDYTPVLPTRVIDVGFDEKFRDTRLLLSEGLKAEYVALSHCWGGPISPVLTDKLVGLFQEYLPFKELSANFKDAIVVTRQLGMRYLWIDSLCIIQNSKADWEKESKRMDSVYGNATVTLSAMASAGSTEGILKSIPVEISPLPVPLRVFADNHNLNVMIKRYEPTAEDLNKLDMKGPLSSRGWTLQEFVLSPRHLLYGAHQIYWKCAVGYFSADGLTNGLRFPEHGYDGVAAILHSRFRDSHVQKCSPSLNGILNEYYKMVSTYSHRTLTFKSDKLPAFSGLAQGLHELLGGHYLAGLWSCDIGDGLLWHGELGSAVHVSRYRAPSWSWAVTDEPVVFDVDAHEIERDNPFSVQMISHEMVPRVGANPYGEIRSGSLTLKGFTRPIIRSKQVIPYLGYEEECGCVDFDDAEVTDNVRVFDRGIGRQWVAIRRTYGERTDWEVDPGLYYAEEYMLLYIHHTRRDYCLVLKPSHLLQSNAYERVGLFVTFEDIRESVAGWKTQTIVLV</sequence>
<dbReference type="InterPro" id="IPR010730">
    <property type="entry name" value="HET"/>
</dbReference>
<dbReference type="AlphaFoldDB" id="W3WMA6"/>
<gene>
    <name evidence="2" type="ORF">PFICI_13378</name>
</gene>
<dbReference type="STRING" id="1229662.W3WMA6"/>
<dbReference type="eggNOG" id="ENOG502SN86">
    <property type="taxonomic scope" value="Eukaryota"/>
</dbReference>
<dbReference type="KEGG" id="pfy:PFICI_13378"/>
<keyword evidence="3" id="KW-1185">Reference proteome</keyword>
<organism evidence="2 3">
    <name type="scientific">Pestalotiopsis fici (strain W106-1 / CGMCC3.15140)</name>
    <dbReference type="NCBI Taxonomy" id="1229662"/>
    <lineage>
        <taxon>Eukaryota</taxon>
        <taxon>Fungi</taxon>
        <taxon>Dikarya</taxon>
        <taxon>Ascomycota</taxon>
        <taxon>Pezizomycotina</taxon>
        <taxon>Sordariomycetes</taxon>
        <taxon>Xylariomycetidae</taxon>
        <taxon>Amphisphaeriales</taxon>
        <taxon>Sporocadaceae</taxon>
        <taxon>Pestalotiopsis</taxon>
    </lineage>
</organism>
<evidence type="ECO:0000313" key="3">
    <source>
        <dbReference type="Proteomes" id="UP000030651"/>
    </source>
</evidence>
<name>W3WMA6_PESFW</name>
<dbReference type="Pfam" id="PF06985">
    <property type="entry name" value="HET"/>
    <property type="match status" value="1"/>
</dbReference>
<accession>W3WMA6</accession>
<dbReference type="OMA" id="CWGGAIS"/>
<evidence type="ECO:0000313" key="2">
    <source>
        <dbReference type="EMBL" id="ETS74894.1"/>
    </source>
</evidence>
<dbReference type="HOGENOM" id="CLU_002639_3_2_1"/>
<dbReference type="GeneID" id="19278391"/>
<dbReference type="RefSeq" id="XP_007840150.1">
    <property type="nucleotide sequence ID" value="XM_007841959.1"/>
</dbReference>
<feature type="domain" description="Heterokaryon incompatibility" evidence="1">
    <location>
        <begin position="150"/>
        <end position="302"/>
    </location>
</feature>
<dbReference type="PANTHER" id="PTHR33112">
    <property type="entry name" value="DOMAIN PROTEIN, PUTATIVE-RELATED"/>
    <property type="match status" value="1"/>
</dbReference>
<dbReference type="InParanoid" id="W3WMA6"/>
<proteinExistence type="predicted"/>
<dbReference type="EMBL" id="KI912119">
    <property type="protein sequence ID" value="ETS74894.1"/>
    <property type="molecule type" value="Genomic_DNA"/>
</dbReference>
<dbReference type="Proteomes" id="UP000030651">
    <property type="component" value="Unassembled WGS sequence"/>
</dbReference>
<reference evidence="3" key="1">
    <citation type="journal article" date="2015" name="BMC Genomics">
        <title>Genomic and transcriptomic analysis of the endophytic fungus Pestalotiopsis fici reveals its lifestyle and high potential for synthesis of natural products.</title>
        <authorList>
            <person name="Wang X."/>
            <person name="Zhang X."/>
            <person name="Liu L."/>
            <person name="Xiang M."/>
            <person name="Wang W."/>
            <person name="Sun X."/>
            <person name="Che Y."/>
            <person name="Guo L."/>
            <person name="Liu G."/>
            <person name="Guo L."/>
            <person name="Wang C."/>
            <person name="Yin W.B."/>
            <person name="Stadler M."/>
            <person name="Zhang X."/>
            <person name="Liu X."/>
        </authorList>
    </citation>
    <scope>NUCLEOTIDE SEQUENCE [LARGE SCALE GENOMIC DNA]</scope>
    <source>
        <strain evidence="3">W106-1 / CGMCC3.15140</strain>
    </source>
</reference>
<dbReference type="PANTHER" id="PTHR33112:SF16">
    <property type="entry name" value="HETEROKARYON INCOMPATIBILITY DOMAIN-CONTAINING PROTEIN"/>
    <property type="match status" value="1"/>
</dbReference>
<dbReference type="OrthoDB" id="5125733at2759"/>